<dbReference type="Gene3D" id="1.25.40.10">
    <property type="entry name" value="Tetratricopeptide repeat domain"/>
    <property type="match status" value="1"/>
</dbReference>
<sequence length="376" mass="42879">MSKVAKGQHIAYDSSLYHKGIEQFRDNLKVILSKYKAQQIPVLLANLVSNEQDQPPFSSIGKVDWQQAVKSSDLSTEQIHLLNKTDDDASKAYLSALSFVNNRKFNEALEQFIKAKDLDQLRFRAPSAFNQVISDFAAEDGVSLVNVEQLYRQDSRLGIVDQQLMLEHVHPTLRGYFILAESFYTAIKNTGLIGDEYTSVTRQKAWLDVPVTEFDEAWAQLKIKQLKSDYPFKVKFEPLPEFTPKSEVDYLLIERAQGIDWIAQQKKLISIYKANKQLGQAAKVYGVLSDALINSPIAANEAALIYRQISDIPMSTFYQRRALKLDPDNQNYILNLAHNYFLLKQFDSSLSLLIKAKAKLKDTSRVDFLSEKLNKQ</sequence>
<organism evidence="1 2">
    <name type="scientific">Psychrosphaera algicola</name>
    <dbReference type="NCBI Taxonomy" id="3023714"/>
    <lineage>
        <taxon>Bacteria</taxon>
        <taxon>Pseudomonadati</taxon>
        <taxon>Pseudomonadota</taxon>
        <taxon>Gammaproteobacteria</taxon>
        <taxon>Alteromonadales</taxon>
        <taxon>Pseudoalteromonadaceae</taxon>
        <taxon>Psychrosphaera</taxon>
    </lineage>
</organism>
<reference evidence="1 2" key="1">
    <citation type="submission" date="2023-01" db="EMBL/GenBank/DDBJ databases">
        <title>Psychrosphaera sp. nov., isolated from marine algae.</title>
        <authorList>
            <person name="Bayburt H."/>
            <person name="Choi B.J."/>
            <person name="Kim J.M."/>
            <person name="Choi D.G."/>
            <person name="Jeon C.O."/>
        </authorList>
    </citation>
    <scope>NUCLEOTIDE SEQUENCE [LARGE SCALE GENOMIC DNA]</scope>
    <source>
        <strain evidence="1 2">G1-22</strain>
    </source>
</reference>
<proteinExistence type="predicted"/>
<gene>
    <name evidence="1" type="ORF">PN838_08835</name>
</gene>
<dbReference type="RefSeq" id="WP_272180423.1">
    <property type="nucleotide sequence ID" value="NZ_JAQOMS010000002.1"/>
</dbReference>
<dbReference type="InterPro" id="IPR011990">
    <property type="entry name" value="TPR-like_helical_dom_sf"/>
</dbReference>
<keyword evidence="2" id="KW-1185">Reference proteome</keyword>
<dbReference type="InterPro" id="IPR036514">
    <property type="entry name" value="SGNH_hydro_sf"/>
</dbReference>
<protein>
    <recommendedName>
        <fullName evidence="3">Tetratricopeptide repeat protein</fullName>
    </recommendedName>
</protein>
<evidence type="ECO:0000313" key="1">
    <source>
        <dbReference type="EMBL" id="MDC2888861.1"/>
    </source>
</evidence>
<dbReference type="Gene3D" id="3.40.50.1110">
    <property type="entry name" value="SGNH hydrolase"/>
    <property type="match status" value="1"/>
</dbReference>
<dbReference type="EMBL" id="JAQOMS010000002">
    <property type="protein sequence ID" value="MDC2888861.1"/>
    <property type="molecule type" value="Genomic_DNA"/>
</dbReference>
<name>A0ABT5FE52_9GAMM</name>
<dbReference type="SUPFAM" id="SSF52266">
    <property type="entry name" value="SGNH hydrolase"/>
    <property type="match status" value="1"/>
</dbReference>
<comment type="caution">
    <text evidence="1">The sequence shown here is derived from an EMBL/GenBank/DDBJ whole genome shotgun (WGS) entry which is preliminary data.</text>
</comment>
<evidence type="ECO:0008006" key="3">
    <source>
        <dbReference type="Google" id="ProtNLM"/>
    </source>
</evidence>
<accession>A0ABT5FE52</accession>
<evidence type="ECO:0000313" key="2">
    <source>
        <dbReference type="Proteomes" id="UP001528411"/>
    </source>
</evidence>
<dbReference type="SUPFAM" id="SSF48452">
    <property type="entry name" value="TPR-like"/>
    <property type="match status" value="1"/>
</dbReference>
<dbReference type="Proteomes" id="UP001528411">
    <property type="component" value="Unassembled WGS sequence"/>
</dbReference>